<geneLocation type="plasmid" evidence="1">
    <name>I</name>
</geneLocation>
<reference evidence="1" key="1">
    <citation type="submission" date="2015-01" db="EMBL/GenBank/DDBJ databases">
        <authorList>
            <person name="Wibberg Daniel"/>
        </authorList>
    </citation>
    <scope>NUCLEOTIDE SEQUENCE</scope>
    <source>
        <strain evidence="1">B-1459</strain>
        <plasmid evidence="1">I</plasmid>
    </source>
</reference>
<proteinExistence type="predicted"/>
<organism evidence="1">
    <name type="scientific">Xanthomonas campestris pv. campestris</name>
    <dbReference type="NCBI Taxonomy" id="340"/>
    <lineage>
        <taxon>Bacteria</taxon>
        <taxon>Pseudomonadati</taxon>
        <taxon>Pseudomonadota</taxon>
        <taxon>Gammaproteobacteria</taxon>
        <taxon>Lysobacterales</taxon>
        <taxon>Lysobacteraceae</taxon>
        <taxon>Xanthomonas</taxon>
    </lineage>
</organism>
<accession>A0A0C7KKM1</accession>
<dbReference type="AlphaFoldDB" id="A0A0C7KKM1"/>
<evidence type="ECO:0000313" key="1">
    <source>
        <dbReference type="EMBL" id="CEO96474.1"/>
    </source>
</evidence>
<dbReference type="EMBL" id="LN811400">
    <property type="protein sequence ID" value="CEO96474.1"/>
    <property type="molecule type" value="Genomic_DNA"/>
</dbReference>
<sequence>MQILDHAQQLRAIGPRTRSLLTIDARDVEAGGLGLLDDRRLSREILAISADALVNPSNLEGFCRSTCHQMLLARSAGVGITSDMVASCAAFLGIPKRTINFRDGPICFCGLKRTT</sequence>
<gene>
    <name evidence="1" type="ORF">pXCCB1459_0045</name>
</gene>
<protein>
    <submittedName>
        <fullName evidence="1">Uncharacterized protein</fullName>
    </submittedName>
</protein>
<keyword evidence="1" id="KW-0614">Plasmid</keyword>
<name>A0A0C7KKM1_XANCE</name>